<organism evidence="1">
    <name type="scientific">Anopheles marajoara</name>
    <dbReference type="NCBI Taxonomy" id="58244"/>
    <lineage>
        <taxon>Eukaryota</taxon>
        <taxon>Metazoa</taxon>
        <taxon>Ecdysozoa</taxon>
        <taxon>Arthropoda</taxon>
        <taxon>Hexapoda</taxon>
        <taxon>Insecta</taxon>
        <taxon>Pterygota</taxon>
        <taxon>Neoptera</taxon>
        <taxon>Endopterygota</taxon>
        <taxon>Diptera</taxon>
        <taxon>Nematocera</taxon>
        <taxon>Culicoidea</taxon>
        <taxon>Culicidae</taxon>
        <taxon>Anophelinae</taxon>
        <taxon>Anopheles</taxon>
    </lineage>
</organism>
<dbReference type="EMBL" id="GGFJ01013356">
    <property type="protein sequence ID" value="MBW62497.1"/>
    <property type="molecule type" value="Transcribed_RNA"/>
</dbReference>
<evidence type="ECO:0000313" key="1">
    <source>
        <dbReference type="EMBL" id="MBW62497.1"/>
    </source>
</evidence>
<name>A0A2M4CAZ9_9DIPT</name>
<accession>A0A2M4CAZ9</accession>
<reference evidence="1" key="1">
    <citation type="submission" date="2018-01" db="EMBL/GenBank/DDBJ databases">
        <title>An insight into the sialome of Amazonian anophelines.</title>
        <authorList>
            <person name="Ribeiro J.M."/>
            <person name="Scarpassa V."/>
            <person name="Calvo E."/>
        </authorList>
    </citation>
    <scope>NUCLEOTIDE SEQUENCE</scope>
    <source>
        <tissue evidence="1">Salivary glands</tissue>
    </source>
</reference>
<dbReference type="AlphaFoldDB" id="A0A2M4CAZ9"/>
<protein>
    <submittedName>
        <fullName evidence="1">Putative secreted protein</fullName>
    </submittedName>
</protein>
<proteinExistence type="predicted"/>
<sequence length="83" mass="9327">MFRHRCSFWSSASCSVSTVTGSSVPYASSRTRTSLKRGHSKIACSTESTTSWPGHLVQFGDRVSFLTFRYSRKKPCPERTCAR</sequence>